<dbReference type="AlphaFoldDB" id="A0A8S1MDX9"/>
<reference evidence="1" key="1">
    <citation type="submission" date="2021-01" db="EMBL/GenBank/DDBJ databases">
        <authorList>
            <consortium name="Genoscope - CEA"/>
            <person name="William W."/>
        </authorList>
    </citation>
    <scope>NUCLEOTIDE SEQUENCE</scope>
</reference>
<keyword evidence="2" id="KW-1185">Reference proteome</keyword>
<dbReference type="EMBL" id="CAJJDN010000038">
    <property type="protein sequence ID" value="CAD8078780.1"/>
    <property type="molecule type" value="Genomic_DNA"/>
</dbReference>
<evidence type="ECO:0000313" key="2">
    <source>
        <dbReference type="Proteomes" id="UP000692954"/>
    </source>
</evidence>
<comment type="caution">
    <text evidence="1">The sequence shown here is derived from an EMBL/GenBank/DDBJ whole genome shotgun (WGS) entry which is preliminary data.</text>
</comment>
<organism evidence="1 2">
    <name type="scientific">Paramecium sonneborni</name>
    <dbReference type="NCBI Taxonomy" id="65129"/>
    <lineage>
        <taxon>Eukaryota</taxon>
        <taxon>Sar</taxon>
        <taxon>Alveolata</taxon>
        <taxon>Ciliophora</taxon>
        <taxon>Intramacronucleata</taxon>
        <taxon>Oligohymenophorea</taxon>
        <taxon>Peniculida</taxon>
        <taxon>Parameciidae</taxon>
        <taxon>Paramecium</taxon>
    </lineage>
</organism>
<protein>
    <submittedName>
        <fullName evidence="1">Uncharacterized protein</fullName>
    </submittedName>
</protein>
<name>A0A8S1MDX9_9CILI</name>
<proteinExistence type="predicted"/>
<dbReference type="OrthoDB" id="162894at2759"/>
<evidence type="ECO:0000313" key="1">
    <source>
        <dbReference type="EMBL" id="CAD8078780.1"/>
    </source>
</evidence>
<sequence length="197" mass="23500">MNEQSKDIITQFLNKDPIKRLGHKSIQEIKQHNFFKEINWEDLSNFRVQSPILEGVQKLQLQIAKEVPIAKKILETPQVNQNTQNFEKNDIKKIKKQFDQIFVHLINRKISKITLEIFFVISQQQFNKLIHPHKFFQVGLIDIESEMQQLAKNFQNQLKHLTKNRKQHLIIKFINNQVFNSLKISLCKLFFFSFEGQ</sequence>
<dbReference type="Proteomes" id="UP000692954">
    <property type="component" value="Unassembled WGS sequence"/>
</dbReference>
<gene>
    <name evidence="1" type="ORF">PSON_ATCC_30995.1.T0380099</name>
</gene>
<accession>A0A8S1MDX9</accession>